<keyword evidence="2" id="KW-1133">Transmembrane helix</keyword>
<dbReference type="SUPFAM" id="SSF53098">
    <property type="entry name" value="Ribonuclease H-like"/>
    <property type="match status" value="1"/>
</dbReference>
<name>D8JA54_HALJB</name>
<reference evidence="5 7" key="2">
    <citation type="journal article" date="2014" name="PLoS Genet.">
        <title>Phylogenetically driven sequencing of extremely halophilic archaea reveals strategies for static and dynamic osmo-response.</title>
        <authorList>
            <person name="Becker E.A."/>
            <person name="Seitzer P.M."/>
            <person name="Tritt A."/>
            <person name="Larsen D."/>
            <person name="Krusor M."/>
            <person name="Yao A.I."/>
            <person name="Wu D."/>
            <person name="Madern D."/>
            <person name="Eisen J.A."/>
            <person name="Darling A.E."/>
            <person name="Facciotti M.T."/>
        </authorList>
    </citation>
    <scope>NUCLEOTIDE SEQUENCE [LARGE SCALE GENOMIC DNA]</scope>
    <source>
        <strain evidence="5">B3</strain>
        <strain evidence="7">DSM 18796 / CECT 7217 / JCM 14584 / KCTC 4019 / B3</strain>
    </source>
</reference>
<keyword evidence="2" id="KW-0812">Transmembrane</keyword>
<organism evidence="4 6">
    <name type="scientific">Halalkalicoccus jeotgali (strain DSM 18796 / CECT 7217 / JCM 14584 / KCTC 4019 / B3)</name>
    <dbReference type="NCBI Taxonomy" id="795797"/>
    <lineage>
        <taxon>Archaea</taxon>
        <taxon>Methanobacteriati</taxon>
        <taxon>Methanobacteriota</taxon>
        <taxon>Stenosarchaea group</taxon>
        <taxon>Halobacteria</taxon>
        <taxon>Halobacteriales</taxon>
        <taxon>Halococcaceae</taxon>
        <taxon>Halalkalicoccus</taxon>
    </lineage>
</organism>
<dbReference type="Proteomes" id="UP000000390">
    <property type="component" value="Chromosome"/>
</dbReference>
<dbReference type="GO" id="GO:0004803">
    <property type="term" value="F:transposase activity"/>
    <property type="evidence" value="ECO:0007669"/>
    <property type="project" value="InterPro"/>
</dbReference>
<dbReference type="PANTHER" id="PTHR33252:SF2">
    <property type="entry name" value="TRANSPOSASE IS4-LIKE DOMAIN-CONTAINING PROTEIN"/>
    <property type="match status" value="1"/>
</dbReference>
<evidence type="ECO:0000313" key="7">
    <source>
        <dbReference type="Proteomes" id="UP000011645"/>
    </source>
</evidence>
<dbReference type="Pfam" id="PF01609">
    <property type="entry name" value="DDE_Tnp_1"/>
    <property type="match status" value="1"/>
</dbReference>
<feature type="compositionally biased region" description="Basic and acidic residues" evidence="1">
    <location>
        <begin position="215"/>
        <end position="225"/>
    </location>
</feature>
<dbReference type="RefSeq" id="WP_008414755.1">
    <property type="nucleotide sequence ID" value="NC_014297.1"/>
</dbReference>
<dbReference type="PANTHER" id="PTHR33252">
    <property type="entry name" value="THIRD ORF IN TRANSPOSON ISC1160"/>
    <property type="match status" value="1"/>
</dbReference>
<feature type="region of interest" description="Disordered" evidence="1">
    <location>
        <begin position="200"/>
        <end position="225"/>
    </location>
</feature>
<dbReference type="OrthoDB" id="251751at2157"/>
<keyword evidence="7" id="KW-1185">Reference proteome</keyword>
<dbReference type="KEGG" id="hje:HacjB3_05925"/>
<protein>
    <recommendedName>
        <fullName evidence="3">Transposase IS4-like domain-containing protein</fullName>
    </recommendedName>
</protein>
<proteinExistence type="predicted"/>
<dbReference type="EMBL" id="AOHV01000012">
    <property type="protein sequence ID" value="ELY39949.1"/>
    <property type="molecule type" value="Genomic_DNA"/>
</dbReference>
<dbReference type="eggNOG" id="arCOG03900">
    <property type="taxonomic scope" value="Archaea"/>
</dbReference>
<dbReference type="EMBL" id="CP002062">
    <property type="protein sequence ID" value="ADJ14576.1"/>
    <property type="molecule type" value="Genomic_DNA"/>
</dbReference>
<keyword evidence="2" id="KW-0472">Membrane</keyword>
<sequence length="530" mass="60294">MSRDDDAPQSRLEAQASEIINEETTVIELTSQLDFGYVKHNDQYAEWHASAPLLPLVRALFVREIESHNTSQLHRNLANSPSEAEALGFDGVPSRSTFSRAWRERFNDSLKKSIEFNAKRIRKLAHERGCSIGLNATKPEDKQDASRRTQDRFIASKSKEVTEEMQRLVFPAFEFGRAENATHKTDTFLELQSHMGLSQSAAESGTDLFADDTDRESGAPDGDTHLHNVKQLGPDAIQEMVDEGIGRMVHEAKHHLEFDRPADVAIDMTYIAYYGDRDELEMVMGAPRTKAYDWCYKFATLTVVGENVKFTLAMRPVEKGDRIGVIVRDLFWRAREHVSIGTVYADSEFCAADTIHALEEAGVQYVIPSPKNRRVKRAIEQMIQNVEVEQAYGIYGPVLGSGTRKRAETNLVLIPSTADEDKTVAFITNKDVDDEIELDRRETKGVVGRYRRRWGIENSYKTIKDFLAWTTSKDFSVRLFYFGFAVLLYNMWLIVDLLVQLSLDIEHRYKPRVTAKRFLNLARKQLAGIG</sequence>
<evidence type="ECO:0000256" key="1">
    <source>
        <dbReference type="SAM" id="MobiDB-lite"/>
    </source>
</evidence>
<dbReference type="Proteomes" id="UP000011645">
    <property type="component" value="Unassembled WGS sequence"/>
</dbReference>
<dbReference type="GO" id="GO:0003677">
    <property type="term" value="F:DNA binding"/>
    <property type="evidence" value="ECO:0007669"/>
    <property type="project" value="InterPro"/>
</dbReference>
<dbReference type="InterPro" id="IPR002559">
    <property type="entry name" value="Transposase_11"/>
</dbReference>
<feature type="domain" description="Transposase IS4-like" evidence="3">
    <location>
        <begin position="337"/>
        <end position="475"/>
    </location>
</feature>
<accession>D8JA54</accession>
<dbReference type="eggNOG" id="arCOG06160">
    <property type="taxonomic scope" value="Archaea"/>
</dbReference>
<dbReference type="GeneID" id="9418990"/>
<evidence type="ECO:0000259" key="3">
    <source>
        <dbReference type="Pfam" id="PF01609"/>
    </source>
</evidence>
<dbReference type="PATRIC" id="fig|795797.18.peg.1180"/>
<dbReference type="GO" id="GO:0006313">
    <property type="term" value="P:DNA transposition"/>
    <property type="evidence" value="ECO:0007669"/>
    <property type="project" value="InterPro"/>
</dbReference>
<dbReference type="InterPro" id="IPR012337">
    <property type="entry name" value="RNaseH-like_sf"/>
</dbReference>
<feature type="transmembrane region" description="Helical" evidence="2">
    <location>
        <begin position="479"/>
        <end position="499"/>
    </location>
</feature>
<evidence type="ECO:0000256" key="2">
    <source>
        <dbReference type="SAM" id="Phobius"/>
    </source>
</evidence>
<reference evidence="4 6" key="1">
    <citation type="journal article" date="2010" name="J. Bacteriol.">
        <title>Complete genome sequence of Halalkalicoccus jeotgali B3(T), an extremely halophilic archaeon.</title>
        <authorList>
            <person name="Roh S.W."/>
            <person name="Nam Y.D."/>
            <person name="Nam S.H."/>
            <person name="Choi S.H."/>
            <person name="Park H.S."/>
            <person name="Bae J.W."/>
        </authorList>
    </citation>
    <scope>NUCLEOTIDE SEQUENCE [LARGE SCALE GENOMIC DNA]</scope>
    <source>
        <strain evidence="4">B3</strain>
        <strain evidence="6">DSM 18796 / CECT 7217 / JCM 14584 / KCTC 4019 / B3</strain>
    </source>
</reference>
<evidence type="ECO:0000313" key="4">
    <source>
        <dbReference type="EMBL" id="ADJ14576.1"/>
    </source>
</evidence>
<dbReference type="HOGENOM" id="CLU_025426_1_0_2"/>
<evidence type="ECO:0000313" key="6">
    <source>
        <dbReference type="Proteomes" id="UP000000390"/>
    </source>
</evidence>
<dbReference type="AlphaFoldDB" id="D8JA54"/>
<evidence type="ECO:0000313" key="5">
    <source>
        <dbReference type="EMBL" id="ELY39949.1"/>
    </source>
</evidence>
<gene>
    <name evidence="4" type="ordered locus">HacjB3_05925</name>
    <name evidence="5" type="ORF">C497_04302</name>
</gene>